<reference evidence="4" key="1">
    <citation type="submission" date="2016-10" db="EMBL/GenBank/DDBJ databases">
        <authorList>
            <person name="Varghese N."/>
            <person name="Submissions S."/>
        </authorList>
    </citation>
    <scope>NUCLEOTIDE SEQUENCE [LARGE SCALE GENOMIC DNA]</scope>
    <source>
        <strain evidence="4">CGMCC 1.10683</strain>
    </source>
</reference>
<dbReference type="PROSITE" id="PS51257">
    <property type="entry name" value="PROKAR_LIPOPROTEIN"/>
    <property type="match status" value="1"/>
</dbReference>
<dbReference type="RefSeq" id="WP_092313661.1">
    <property type="nucleotide sequence ID" value="NZ_FOZV01000013.1"/>
</dbReference>
<dbReference type="Pfam" id="PF03524">
    <property type="entry name" value="CagX"/>
    <property type="match status" value="1"/>
</dbReference>
<dbReference type="Gene3D" id="2.60.40.2500">
    <property type="match status" value="1"/>
</dbReference>
<protein>
    <submittedName>
        <fullName evidence="3">Type IV secretion system protein VirB9</fullName>
    </submittedName>
</protein>
<proteinExistence type="inferred from homology"/>
<comment type="similarity">
    <text evidence="1">Belongs to the TrbG/VirB9 family.</text>
</comment>
<dbReference type="AlphaFoldDB" id="A0A1I6TNH2"/>
<dbReference type="InterPro" id="IPR038161">
    <property type="entry name" value="VirB9/CagX/TrbG_C_sf"/>
</dbReference>
<sequence>MDPRRLLTLAAVAALAGCAGLPASRPPQSLAGLSAVADALAAQGPDTAAGVWLDPLGLPPGVPDLTENPATAPSGPAAIALANQLARARSRPQDFVGGVLVFDWEPGRVYEVWTAPLRVTTLALEPGEAIVAKAAGDTVRWRIGETTAGQGAGQRVHLLIKPLEAGLETNLVLTTDRRTYFIQLLSGPAESFNAAVAWRLKQPASEPSDLTAAPEALHNAYDIQPLGPPPAWTPTAVLDDGRRTFIVLHPAVASTEAPALYVGTGEGAELANYRQCGTVLVLDRLFGTAELRRGGRNPQVVRLRRLEESGR</sequence>
<dbReference type="InterPro" id="IPR033645">
    <property type="entry name" value="VirB9/CagX/TrbG_C"/>
</dbReference>
<evidence type="ECO:0000256" key="1">
    <source>
        <dbReference type="ARBA" id="ARBA00006135"/>
    </source>
</evidence>
<dbReference type="Proteomes" id="UP000198788">
    <property type="component" value="Unassembled WGS sequence"/>
</dbReference>
<dbReference type="CDD" id="cd06911">
    <property type="entry name" value="VirB9_CagX_TrbG"/>
    <property type="match status" value="1"/>
</dbReference>
<dbReference type="OrthoDB" id="9815808at2"/>
<accession>A0A1I6TNH2</accession>
<evidence type="ECO:0000313" key="3">
    <source>
        <dbReference type="EMBL" id="SFS90668.1"/>
    </source>
</evidence>
<organism evidence="3 4">
    <name type="scientific">Brevundimonas viscosa</name>
    <dbReference type="NCBI Taxonomy" id="871741"/>
    <lineage>
        <taxon>Bacteria</taxon>
        <taxon>Pseudomonadati</taxon>
        <taxon>Pseudomonadota</taxon>
        <taxon>Alphaproteobacteria</taxon>
        <taxon>Caulobacterales</taxon>
        <taxon>Caulobacteraceae</taxon>
        <taxon>Brevundimonas</taxon>
    </lineage>
</organism>
<dbReference type="STRING" id="871741.SAMN05192570_0194"/>
<dbReference type="EMBL" id="FOZV01000013">
    <property type="protein sequence ID" value="SFS90668.1"/>
    <property type="molecule type" value="Genomic_DNA"/>
</dbReference>
<gene>
    <name evidence="3" type="ORF">SAMN05192570_0194</name>
</gene>
<evidence type="ECO:0000256" key="2">
    <source>
        <dbReference type="ARBA" id="ARBA00022729"/>
    </source>
</evidence>
<name>A0A1I6TNH2_9CAUL</name>
<keyword evidence="2" id="KW-0732">Signal</keyword>
<evidence type="ECO:0000313" key="4">
    <source>
        <dbReference type="Proteomes" id="UP000198788"/>
    </source>
</evidence>
<dbReference type="InterPro" id="IPR010258">
    <property type="entry name" value="Conjugal_tfr_TrbG/VirB9/CagX"/>
</dbReference>
<keyword evidence="4" id="KW-1185">Reference proteome</keyword>